<accession>A0AAN9M098</accession>
<sequence length="104" mass="12244">MQKETDVHIDRDMAYKPFEVETSHKLWFYRENNSHRDNAILISSIYDSWFGWMTAISYDIAKTPPWMDACIMIIHKAFNVLLLFLVQENDVHLFCAECLNVEGA</sequence>
<gene>
    <name evidence="1" type="ORF">VNO77_16356</name>
</gene>
<dbReference type="AlphaFoldDB" id="A0AAN9M098"/>
<reference evidence="1 2" key="1">
    <citation type="submission" date="2024-01" db="EMBL/GenBank/DDBJ databases">
        <title>The genomes of 5 underutilized Papilionoideae crops provide insights into root nodulation and disease resistanc.</title>
        <authorList>
            <person name="Jiang F."/>
        </authorList>
    </citation>
    <scope>NUCLEOTIDE SEQUENCE [LARGE SCALE GENOMIC DNA]</scope>
    <source>
        <strain evidence="1">LVBAO_FW01</strain>
        <tissue evidence="1">Leaves</tissue>
    </source>
</reference>
<name>A0AAN9M098_CANGL</name>
<keyword evidence="2" id="KW-1185">Reference proteome</keyword>
<protein>
    <submittedName>
        <fullName evidence="1">Uncharacterized protein</fullName>
    </submittedName>
</protein>
<dbReference type="Proteomes" id="UP001367508">
    <property type="component" value="Unassembled WGS sequence"/>
</dbReference>
<proteinExistence type="predicted"/>
<dbReference type="EMBL" id="JAYMYQ010000003">
    <property type="protein sequence ID" value="KAK7345745.1"/>
    <property type="molecule type" value="Genomic_DNA"/>
</dbReference>
<evidence type="ECO:0000313" key="1">
    <source>
        <dbReference type="EMBL" id="KAK7345745.1"/>
    </source>
</evidence>
<evidence type="ECO:0000313" key="2">
    <source>
        <dbReference type="Proteomes" id="UP001367508"/>
    </source>
</evidence>
<organism evidence="1 2">
    <name type="scientific">Canavalia gladiata</name>
    <name type="common">Sword bean</name>
    <name type="synonym">Dolichos gladiatus</name>
    <dbReference type="NCBI Taxonomy" id="3824"/>
    <lineage>
        <taxon>Eukaryota</taxon>
        <taxon>Viridiplantae</taxon>
        <taxon>Streptophyta</taxon>
        <taxon>Embryophyta</taxon>
        <taxon>Tracheophyta</taxon>
        <taxon>Spermatophyta</taxon>
        <taxon>Magnoliopsida</taxon>
        <taxon>eudicotyledons</taxon>
        <taxon>Gunneridae</taxon>
        <taxon>Pentapetalae</taxon>
        <taxon>rosids</taxon>
        <taxon>fabids</taxon>
        <taxon>Fabales</taxon>
        <taxon>Fabaceae</taxon>
        <taxon>Papilionoideae</taxon>
        <taxon>50 kb inversion clade</taxon>
        <taxon>NPAAA clade</taxon>
        <taxon>indigoferoid/millettioid clade</taxon>
        <taxon>Phaseoleae</taxon>
        <taxon>Canavalia</taxon>
    </lineage>
</organism>
<comment type="caution">
    <text evidence="1">The sequence shown here is derived from an EMBL/GenBank/DDBJ whole genome shotgun (WGS) entry which is preliminary data.</text>
</comment>